<reference evidence="1 2" key="1">
    <citation type="submission" date="2008-07" db="EMBL/GenBank/DDBJ databases">
        <authorList>
            <person name="Tandeau de Marsac N."/>
            <person name="Ferriera S."/>
            <person name="Johnson J."/>
            <person name="Kravitz S."/>
            <person name="Beeson K."/>
            <person name="Sutton G."/>
            <person name="Rogers Y.-H."/>
            <person name="Friedman R."/>
            <person name="Frazier M."/>
            <person name="Venter J.C."/>
        </authorList>
    </citation>
    <scope>NUCLEOTIDE SEQUENCE [LARGE SCALE GENOMIC DNA]</scope>
    <source>
        <strain evidence="1 2">PCC 7420</strain>
    </source>
</reference>
<sequence>MHVASLERSLVPPFQSSPSLQFPPFKGGLYFMGLYFMGLDRVFENGYQF</sequence>
<name>B4VGY0_9CYAN</name>
<evidence type="ECO:0000313" key="2">
    <source>
        <dbReference type="Proteomes" id="UP000003835"/>
    </source>
</evidence>
<dbReference type="AlphaFoldDB" id="B4VGY0"/>
<dbReference type="EMBL" id="DS989841">
    <property type="protein sequence ID" value="EDX78766.1"/>
    <property type="molecule type" value="Genomic_DNA"/>
</dbReference>
<accession>B4VGY0</accession>
<organism evidence="1 2">
    <name type="scientific">Coleofasciculus chthonoplastes PCC 7420</name>
    <dbReference type="NCBI Taxonomy" id="118168"/>
    <lineage>
        <taxon>Bacteria</taxon>
        <taxon>Bacillati</taxon>
        <taxon>Cyanobacteriota</taxon>
        <taxon>Cyanophyceae</taxon>
        <taxon>Coleofasciculales</taxon>
        <taxon>Coleofasciculaceae</taxon>
        <taxon>Coleofasciculus</taxon>
    </lineage>
</organism>
<protein>
    <submittedName>
        <fullName evidence="1">Uncharacterized protein</fullName>
    </submittedName>
</protein>
<evidence type="ECO:0000313" key="1">
    <source>
        <dbReference type="EMBL" id="EDX78766.1"/>
    </source>
</evidence>
<dbReference type="Proteomes" id="UP000003835">
    <property type="component" value="Unassembled WGS sequence"/>
</dbReference>
<gene>
    <name evidence="1" type="ORF">MC7420_7419</name>
</gene>
<keyword evidence="2" id="KW-1185">Reference proteome</keyword>
<proteinExistence type="predicted"/>
<dbReference type="HOGENOM" id="CLU_3134426_0_0_3"/>